<dbReference type="InterPro" id="IPR036286">
    <property type="entry name" value="LexA/Signal_pep-like_sf"/>
</dbReference>
<evidence type="ECO:0000259" key="2">
    <source>
        <dbReference type="Pfam" id="PF10502"/>
    </source>
</evidence>
<evidence type="ECO:0000313" key="4">
    <source>
        <dbReference type="Proteomes" id="UP000309138"/>
    </source>
</evidence>
<keyword evidence="4" id="KW-1185">Reference proteome</keyword>
<protein>
    <submittedName>
        <fullName evidence="3">S26 family signal peptidase</fullName>
    </submittedName>
</protein>
<dbReference type="Pfam" id="PF10502">
    <property type="entry name" value="Peptidase_S26"/>
    <property type="match status" value="1"/>
</dbReference>
<dbReference type="GO" id="GO:0004252">
    <property type="term" value="F:serine-type endopeptidase activity"/>
    <property type="evidence" value="ECO:0007669"/>
    <property type="project" value="InterPro"/>
</dbReference>
<comment type="caution">
    <text evidence="3">The sequence shown here is derived from an EMBL/GenBank/DDBJ whole genome shotgun (WGS) entry which is preliminary data.</text>
</comment>
<dbReference type="OrthoDB" id="5360818at2"/>
<dbReference type="InterPro" id="IPR019533">
    <property type="entry name" value="Peptidase_S26"/>
</dbReference>
<dbReference type="AlphaFoldDB" id="A0A4U1L5G6"/>
<dbReference type="RefSeq" id="WP_136943389.1">
    <property type="nucleotide sequence ID" value="NZ_SWKR01000002.1"/>
</dbReference>
<name>A0A4U1L5G6_9SPHN</name>
<evidence type="ECO:0000313" key="3">
    <source>
        <dbReference type="EMBL" id="TKD51446.1"/>
    </source>
</evidence>
<dbReference type="SUPFAM" id="SSF51306">
    <property type="entry name" value="LexA/Signal peptidase"/>
    <property type="match status" value="1"/>
</dbReference>
<proteinExistence type="predicted"/>
<dbReference type="Gene3D" id="2.10.109.10">
    <property type="entry name" value="Umud Fragment, subunit A"/>
    <property type="match status" value="1"/>
</dbReference>
<dbReference type="Proteomes" id="UP000309138">
    <property type="component" value="Unassembled WGS sequence"/>
</dbReference>
<dbReference type="GO" id="GO:0006465">
    <property type="term" value="P:signal peptide processing"/>
    <property type="evidence" value="ECO:0007669"/>
    <property type="project" value="InterPro"/>
</dbReference>
<feature type="domain" description="Peptidase S26" evidence="2">
    <location>
        <begin position="5"/>
        <end position="160"/>
    </location>
</feature>
<gene>
    <name evidence="3" type="ORF">FBR43_12315</name>
</gene>
<sequence>MKRFTILVAGYCAIGAVVAPALVRPAPRLVWNASASVPIGLYAARSPDGMRRGDLVAAHAPAAVARLMAERGYLPLRVPMLKHVAATAGQTVCRSGARVSIDGTPVAEARSQDRIGRPLPVWSGCWTLLGGEVLLLNSASADSFDGRYFGPVPARSITAILTPLWLPGTAGEAPEAARTSGQPAPNPETKGPSR</sequence>
<organism evidence="3 4">
    <name type="scientific">Sphingomonas baiyangensis</name>
    <dbReference type="NCBI Taxonomy" id="2572576"/>
    <lineage>
        <taxon>Bacteria</taxon>
        <taxon>Pseudomonadati</taxon>
        <taxon>Pseudomonadota</taxon>
        <taxon>Alphaproteobacteria</taxon>
        <taxon>Sphingomonadales</taxon>
        <taxon>Sphingomonadaceae</taxon>
        <taxon>Sphingomonas</taxon>
    </lineage>
</organism>
<dbReference type="EMBL" id="SWKR01000002">
    <property type="protein sequence ID" value="TKD51446.1"/>
    <property type="molecule type" value="Genomic_DNA"/>
</dbReference>
<accession>A0A4U1L5G6</accession>
<evidence type="ECO:0000256" key="1">
    <source>
        <dbReference type="SAM" id="MobiDB-lite"/>
    </source>
</evidence>
<feature type="region of interest" description="Disordered" evidence="1">
    <location>
        <begin position="170"/>
        <end position="194"/>
    </location>
</feature>
<reference evidence="3 4" key="1">
    <citation type="submission" date="2019-04" db="EMBL/GenBank/DDBJ databases">
        <authorList>
            <person name="Yang Y."/>
            <person name="Wei D."/>
        </authorList>
    </citation>
    <scope>NUCLEOTIDE SEQUENCE [LARGE SCALE GENOMIC DNA]</scope>
    <source>
        <strain evidence="3 4">L-1-4w-11</strain>
    </source>
</reference>